<protein>
    <submittedName>
        <fullName evidence="1">Uncharacterized protein</fullName>
    </submittedName>
</protein>
<gene>
    <name evidence="1" type="ORF">CEV33_4789</name>
</gene>
<proteinExistence type="predicted"/>
<evidence type="ECO:0000313" key="2">
    <source>
        <dbReference type="Proteomes" id="UP000216478"/>
    </source>
</evidence>
<dbReference type="Proteomes" id="UP000216478">
    <property type="component" value="Unassembled WGS sequence"/>
</dbReference>
<dbReference type="EMBL" id="NNRL01000087">
    <property type="protein sequence ID" value="OYR20964.1"/>
    <property type="molecule type" value="Genomic_DNA"/>
</dbReference>
<evidence type="ECO:0000313" key="1">
    <source>
        <dbReference type="EMBL" id="OYR20964.1"/>
    </source>
</evidence>
<reference evidence="1 2" key="1">
    <citation type="submission" date="2017-07" db="EMBL/GenBank/DDBJ databases">
        <title>Phylogenetic study on the rhizospheric bacterium Ochrobactrum sp. A44.</title>
        <authorList>
            <person name="Krzyzanowska D.M."/>
            <person name="Ossowicki A."/>
            <person name="Rajewska M."/>
            <person name="Maciag T."/>
            <person name="Kaczynski Z."/>
            <person name="Czerwicka M."/>
            <person name="Jafra S."/>
        </authorList>
    </citation>
    <scope>NUCLEOTIDE SEQUENCE [LARGE SCALE GENOMIC DNA]</scope>
    <source>
        <strain evidence="1 2">OgA9a</strain>
    </source>
</reference>
<sequence>MHQINDCGCHFWIKEGRIDWCEGGRPGTDSSGQVKRV</sequence>
<keyword evidence="2" id="KW-1185">Reference proteome</keyword>
<accession>A0A256G1K1</accession>
<name>A0A256G1K1_9HYPH</name>
<dbReference type="AlphaFoldDB" id="A0A256G1K1"/>
<comment type="caution">
    <text evidence="1">The sequence shown here is derived from an EMBL/GenBank/DDBJ whole genome shotgun (WGS) entry which is preliminary data.</text>
</comment>
<organism evidence="1 2">
    <name type="scientific">Brucella grignonensis</name>
    <dbReference type="NCBI Taxonomy" id="94627"/>
    <lineage>
        <taxon>Bacteria</taxon>
        <taxon>Pseudomonadati</taxon>
        <taxon>Pseudomonadota</taxon>
        <taxon>Alphaproteobacteria</taxon>
        <taxon>Hyphomicrobiales</taxon>
        <taxon>Brucellaceae</taxon>
        <taxon>Brucella/Ochrobactrum group</taxon>
        <taxon>Brucella</taxon>
    </lineage>
</organism>